<protein>
    <submittedName>
        <fullName evidence="2">HET-domain-containing protein</fullName>
    </submittedName>
</protein>
<dbReference type="Proteomes" id="UP000235371">
    <property type="component" value="Unassembled WGS sequence"/>
</dbReference>
<dbReference type="InParanoid" id="A0A2J6SL25"/>
<dbReference type="Pfam" id="PF06985">
    <property type="entry name" value="HET"/>
    <property type="match status" value="1"/>
</dbReference>
<dbReference type="STRING" id="1095630.A0A2J6SL25"/>
<dbReference type="OrthoDB" id="8300194at2759"/>
<feature type="domain" description="Heterokaryon incompatibility" evidence="1">
    <location>
        <begin position="190"/>
        <end position="372"/>
    </location>
</feature>
<evidence type="ECO:0000313" key="3">
    <source>
        <dbReference type="Proteomes" id="UP000235371"/>
    </source>
</evidence>
<accession>A0A2J6SL25</accession>
<dbReference type="PANTHER" id="PTHR33112">
    <property type="entry name" value="DOMAIN PROTEIN, PUTATIVE-RELATED"/>
    <property type="match status" value="1"/>
</dbReference>
<sequence>MANELFHEPGILPIQMKSLELKKRCEICFTFGMPTNEDYSSKVKISDLVHSSSSGCPTCRLIYNAWLSSRKLASLLGDEKDIHEQEICFFGWGFTAEAKWEGNCTFTRFFITPECRHPALTYLPTSRGYRTIADMSQVQILKGWLNDCLSHPGCAEKWKPTLLPTRVIDVGSENKEPRLYLSRTEETGRYVALSYCWGGKYFIRTTKSTISMRMQNIPLSDFPRTLKEAIIVVRLLGYQYLWIDSLCIIQDDASDWEVESGRMADIYRDAVLTFAASEVVDCDGALLFPDPKGDSKRGGWVIDYQPVTVAALIVDEEGRETKMHTQTEMHGCPPMIRTPPSGFQHRNPCASDQLHWITGTWPLQRRGWTHQEQLLSTRIAHFTKAEIVWECGSAIRCECLRLDDEAGATSDRWDLTKSLQNEILVERFDGWRRMLGSYLLRRLTYPTDRLPALSGLAKRMQSTGGGQYLAGLWRDDIFHELLWHGTPPMAFRTDSKYRGPSWSWASSDEIISHDNLRPYITGSDGVLVTVASEFVDARCEPEGKDLTGRVRSGYIILHGPVFTIQTGQLKQVASTTWEFYLQETASSLGYVSPASSVSLGVALPYEGLPGDTIFHLLLIGETLQHGRGLVLQFKGKDIFERIGTFTTWGLRVLEVIRGAQKRTVKII</sequence>
<name>A0A2J6SL25_9HELO</name>
<dbReference type="GeneID" id="36595580"/>
<proteinExistence type="predicted"/>
<dbReference type="InterPro" id="IPR010730">
    <property type="entry name" value="HET"/>
</dbReference>
<dbReference type="PANTHER" id="PTHR33112:SF9">
    <property type="entry name" value="HETEROKARYON INCOMPATIBILITY DOMAIN-CONTAINING PROTEIN"/>
    <property type="match status" value="1"/>
</dbReference>
<reference evidence="2 3" key="1">
    <citation type="submission" date="2016-04" db="EMBL/GenBank/DDBJ databases">
        <title>A degradative enzymes factory behind the ericoid mycorrhizal symbiosis.</title>
        <authorList>
            <consortium name="DOE Joint Genome Institute"/>
            <person name="Martino E."/>
            <person name="Morin E."/>
            <person name="Grelet G."/>
            <person name="Kuo A."/>
            <person name="Kohler A."/>
            <person name="Daghino S."/>
            <person name="Barry K."/>
            <person name="Choi C."/>
            <person name="Cichocki N."/>
            <person name="Clum A."/>
            <person name="Copeland A."/>
            <person name="Hainaut M."/>
            <person name="Haridas S."/>
            <person name="Labutti K."/>
            <person name="Lindquist E."/>
            <person name="Lipzen A."/>
            <person name="Khouja H.-R."/>
            <person name="Murat C."/>
            <person name="Ohm R."/>
            <person name="Olson A."/>
            <person name="Spatafora J."/>
            <person name="Veneault-Fourrey C."/>
            <person name="Henrissat B."/>
            <person name="Grigoriev I."/>
            <person name="Martin F."/>
            <person name="Perotto S."/>
        </authorList>
    </citation>
    <scope>NUCLEOTIDE SEQUENCE [LARGE SCALE GENOMIC DNA]</scope>
    <source>
        <strain evidence="2 3">E</strain>
    </source>
</reference>
<dbReference type="AlphaFoldDB" id="A0A2J6SL25"/>
<evidence type="ECO:0000259" key="1">
    <source>
        <dbReference type="Pfam" id="PF06985"/>
    </source>
</evidence>
<dbReference type="EMBL" id="KZ613912">
    <property type="protein sequence ID" value="PMD51473.1"/>
    <property type="molecule type" value="Genomic_DNA"/>
</dbReference>
<organism evidence="2 3">
    <name type="scientific">Hyaloscypha bicolor E</name>
    <dbReference type="NCBI Taxonomy" id="1095630"/>
    <lineage>
        <taxon>Eukaryota</taxon>
        <taxon>Fungi</taxon>
        <taxon>Dikarya</taxon>
        <taxon>Ascomycota</taxon>
        <taxon>Pezizomycotina</taxon>
        <taxon>Leotiomycetes</taxon>
        <taxon>Helotiales</taxon>
        <taxon>Hyaloscyphaceae</taxon>
        <taxon>Hyaloscypha</taxon>
        <taxon>Hyaloscypha bicolor</taxon>
    </lineage>
</organism>
<evidence type="ECO:0000313" key="2">
    <source>
        <dbReference type="EMBL" id="PMD51473.1"/>
    </source>
</evidence>
<gene>
    <name evidence="2" type="ORF">K444DRAFT_669267</name>
</gene>
<keyword evidence="3" id="KW-1185">Reference proteome</keyword>
<dbReference type="RefSeq" id="XP_024728377.1">
    <property type="nucleotide sequence ID" value="XM_024887504.1"/>
</dbReference>